<proteinExistence type="predicted"/>
<comment type="caution">
    <text evidence="1">The sequence shown here is derived from an EMBL/GenBank/DDBJ whole genome shotgun (WGS) entry which is preliminary data.</text>
</comment>
<gene>
    <name evidence="1" type="ORF">DXN05_11475</name>
</gene>
<organism evidence="1 2">
    <name type="scientific">Deminuibacter soli</name>
    <dbReference type="NCBI Taxonomy" id="2291815"/>
    <lineage>
        <taxon>Bacteria</taxon>
        <taxon>Pseudomonadati</taxon>
        <taxon>Bacteroidota</taxon>
        <taxon>Chitinophagia</taxon>
        <taxon>Chitinophagales</taxon>
        <taxon>Chitinophagaceae</taxon>
        <taxon>Deminuibacter</taxon>
    </lineage>
</organism>
<reference evidence="1 2" key="1">
    <citation type="submission" date="2018-08" db="EMBL/GenBank/DDBJ databases">
        <title>Chitinophagaceae sp. K23C18032701, a novel bacterium isolated from forest soil.</title>
        <authorList>
            <person name="Wang C."/>
        </authorList>
    </citation>
    <scope>NUCLEOTIDE SEQUENCE [LARGE SCALE GENOMIC DNA]</scope>
    <source>
        <strain evidence="1 2">K23C18032701</strain>
    </source>
</reference>
<name>A0A3E1NJT1_9BACT</name>
<dbReference type="PROSITE" id="PS00018">
    <property type="entry name" value="EF_HAND_1"/>
    <property type="match status" value="1"/>
</dbReference>
<protein>
    <submittedName>
        <fullName evidence="1">Uncharacterized protein</fullName>
    </submittedName>
</protein>
<dbReference type="RefSeq" id="WP_116847387.1">
    <property type="nucleotide sequence ID" value="NZ_QTJU01000003.1"/>
</dbReference>
<dbReference type="AlphaFoldDB" id="A0A3E1NJT1"/>
<sequence length="144" mass="17504">MQRYELHITRRNNWYDDDSEKSITLDEWKTFIKENEDMHLDSTFEAKMQNGESFSFESLELTRWSGYSGSRTCGNHAWFNYWSGNITVKNPDDEIIYQMLNIARKLNAKVQGTQGEEYTETYFTRAQIRFFDANKPYRRWWHLW</sequence>
<evidence type="ECO:0000313" key="1">
    <source>
        <dbReference type="EMBL" id="RFM28141.1"/>
    </source>
</evidence>
<dbReference type="Proteomes" id="UP000261284">
    <property type="component" value="Unassembled WGS sequence"/>
</dbReference>
<dbReference type="EMBL" id="QTJU01000003">
    <property type="protein sequence ID" value="RFM28141.1"/>
    <property type="molecule type" value="Genomic_DNA"/>
</dbReference>
<keyword evidence="2" id="KW-1185">Reference proteome</keyword>
<dbReference type="InterPro" id="IPR018247">
    <property type="entry name" value="EF_Hand_1_Ca_BS"/>
</dbReference>
<dbReference type="OrthoDB" id="981250at2"/>
<evidence type="ECO:0000313" key="2">
    <source>
        <dbReference type="Proteomes" id="UP000261284"/>
    </source>
</evidence>
<accession>A0A3E1NJT1</accession>